<dbReference type="EMBL" id="CP046123">
    <property type="protein sequence ID" value="QGN28463.1"/>
    <property type="molecule type" value="Genomic_DNA"/>
</dbReference>
<evidence type="ECO:0000259" key="4">
    <source>
        <dbReference type="PROSITE" id="PS51071"/>
    </source>
</evidence>
<dbReference type="SUPFAM" id="SSF46689">
    <property type="entry name" value="Homeodomain-like"/>
    <property type="match status" value="1"/>
</dbReference>
<dbReference type="Pfam" id="PF01418">
    <property type="entry name" value="HTH_6"/>
    <property type="match status" value="1"/>
</dbReference>
<dbReference type="EMBL" id="JARQDV010000012">
    <property type="protein sequence ID" value="MDT2965794.1"/>
    <property type="molecule type" value="Genomic_DNA"/>
</dbReference>
<feature type="domain" description="HTH rpiR-type" evidence="4">
    <location>
        <begin position="1"/>
        <end position="73"/>
    </location>
</feature>
<keyword evidence="2" id="KW-0238">DNA-binding</keyword>
<reference evidence="7 8" key="1">
    <citation type="submission" date="2019-11" db="EMBL/GenBank/DDBJ databases">
        <title>Detection and genome characteristic of a blood enterococcus casselifavus isolate from Zhengzhou,china.</title>
        <authorList>
            <person name="Wen P."/>
        </authorList>
    </citation>
    <scope>NUCLEOTIDE SEQUENCE [LARGE SCALE GENOMIC DNA]</scope>
    <source>
        <strain evidence="7 8">EC291</strain>
    </source>
</reference>
<dbReference type="PROSITE" id="PS51464">
    <property type="entry name" value="SIS"/>
    <property type="match status" value="1"/>
</dbReference>
<protein>
    <submittedName>
        <fullName evidence="6">MurR/RpiR family transcriptional regulator</fullName>
    </submittedName>
    <submittedName>
        <fullName evidence="7">SIS domain-containing protein</fullName>
    </submittedName>
</protein>
<dbReference type="InterPro" id="IPR047640">
    <property type="entry name" value="RpiR-like"/>
</dbReference>
<name>A0AAQ1R2N7_ENTCA</name>
<evidence type="ECO:0000259" key="5">
    <source>
        <dbReference type="PROSITE" id="PS51464"/>
    </source>
</evidence>
<dbReference type="InterPro" id="IPR036388">
    <property type="entry name" value="WH-like_DNA-bd_sf"/>
</dbReference>
<evidence type="ECO:0000313" key="7">
    <source>
        <dbReference type="EMBL" id="QGN28463.1"/>
    </source>
</evidence>
<feature type="domain" description="SIS" evidence="5">
    <location>
        <begin position="107"/>
        <end position="246"/>
    </location>
</feature>
<evidence type="ECO:0000256" key="2">
    <source>
        <dbReference type="ARBA" id="ARBA00023125"/>
    </source>
</evidence>
<dbReference type="InterPro" id="IPR046348">
    <property type="entry name" value="SIS_dom_sf"/>
</dbReference>
<dbReference type="GO" id="GO:1901135">
    <property type="term" value="P:carbohydrate derivative metabolic process"/>
    <property type="evidence" value="ECO:0007669"/>
    <property type="project" value="InterPro"/>
</dbReference>
<keyword evidence="3" id="KW-0804">Transcription</keyword>
<dbReference type="PANTHER" id="PTHR30514">
    <property type="entry name" value="GLUCOKINASE"/>
    <property type="match status" value="1"/>
</dbReference>
<evidence type="ECO:0000256" key="3">
    <source>
        <dbReference type="ARBA" id="ARBA00023163"/>
    </source>
</evidence>
<evidence type="ECO:0000256" key="1">
    <source>
        <dbReference type="ARBA" id="ARBA00023015"/>
    </source>
</evidence>
<keyword evidence="1" id="KW-0805">Transcription regulation</keyword>
<dbReference type="PROSITE" id="PS51071">
    <property type="entry name" value="HTH_RPIR"/>
    <property type="match status" value="1"/>
</dbReference>
<dbReference type="GO" id="GO:0097367">
    <property type="term" value="F:carbohydrate derivative binding"/>
    <property type="evidence" value="ECO:0007669"/>
    <property type="project" value="InterPro"/>
</dbReference>
<dbReference type="Pfam" id="PF01380">
    <property type="entry name" value="SIS"/>
    <property type="match status" value="1"/>
</dbReference>
<evidence type="ECO:0000313" key="9">
    <source>
        <dbReference type="Proteomes" id="UP001268896"/>
    </source>
</evidence>
<sequence length="250" mass="28310">MLFLDYQPDLNETDIEVYKAIISDVNAVASMSIRELAEKSHTSTASVLRFCKKFRCTGFSEFKIYLSAYLESLKEEKEVKTLDFESELLNFLARTQDKFFEDKFDEAVHLLMEKELIIFIGVGSSNVVAEYGSLYFSSLFNMAIRIEDPSNYPINYLSTELAKKMCIVALSVSGETTEIIQYLNHLNLSESSVIGITSSSNSTLSKLADIAITYNISLEKINEADITTQIPAMYIIEKLAKTVRNRMETQ</sequence>
<dbReference type="SUPFAM" id="SSF53697">
    <property type="entry name" value="SIS domain"/>
    <property type="match status" value="1"/>
</dbReference>
<accession>A0AAQ1R2N7</accession>
<evidence type="ECO:0000313" key="8">
    <source>
        <dbReference type="Proteomes" id="UP000422837"/>
    </source>
</evidence>
<dbReference type="RefSeq" id="WP_005227526.1">
    <property type="nucleotide sequence ID" value="NZ_BAAAXK010000046.1"/>
</dbReference>
<dbReference type="InterPro" id="IPR001347">
    <property type="entry name" value="SIS_dom"/>
</dbReference>
<dbReference type="Gene3D" id="1.10.10.10">
    <property type="entry name" value="Winged helix-like DNA-binding domain superfamily/Winged helix DNA-binding domain"/>
    <property type="match status" value="1"/>
</dbReference>
<dbReference type="GO" id="GO:0003700">
    <property type="term" value="F:DNA-binding transcription factor activity"/>
    <property type="evidence" value="ECO:0007669"/>
    <property type="project" value="InterPro"/>
</dbReference>
<dbReference type="Gene3D" id="3.40.50.10490">
    <property type="entry name" value="Glucose-6-phosphate isomerase like protein, domain 1"/>
    <property type="match status" value="1"/>
</dbReference>
<dbReference type="InterPro" id="IPR009057">
    <property type="entry name" value="Homeodomain-like_sf"/>
</dbReference>
<dbReference type="GO" id="GO:0003677">
    <property type="term" value="F:DNA binding"/>
    <property type="evidence" value="ECO:0007669"/>
    <property type="project" value="UniProtKB-KW"/>
</dbReference>
<dbReference type="GeneID" id="15141128"/>
<dbReference type="AlphaFoldDB" id="A0AAQ1R2N7"/>
<dbReference type="InterPro" id="IPR035472">
    <property type="entry name" value="RpiR-like_SIS"/>
</dbReference>
<dbReference type="Proteomes" id="UP000422837">
    <property type="component" value="Chromosome"/>
</dbReference>
<organism evidence="6 9">
    <name type="scientific">Enterococcus casseliflavus</name>
    <name type="common">Enterococcus flavescens</name>
    <dbReference type="NCBI Taxonomy" id="37734"/>
    <lineage>
        <taxon>Bacteria</taxon>
        <taxon>Bacillati</taxon>
        <taxon>Bacillota</taxon>
        <taxon>Bacilli</taxon>
        <taxon>Lactobacillales</taxon>
        <taxon>Enterococcaceae</taxon>
        <taxon>Enterococcus</taxon>
    </lineage>
</organism>
<evidence type="ECO:0000313" key="6">
    <source>
        <dbReference type="EMBL" id="MDT2965794.1"/>
    </source>
</evidence>
<reference evidence="6" key="2">
    <citation type="submission" date="2023-03" db="EMBL/GenBank/DDBJ databases">
        <authorList>
            <person name="Shen W."/>
            <person name="Cai J."/>
        </authorList>
    </citation>
    <scope>NUCLEOTIDE SEQUENCE</scope>
    <source>
        <strain evidence="6">K72-2</strain>
    </source>
</reference>
<dbReference type="PANTHER" id="PTHR30514:SF1">
    <property type="entry name" value="HTH-TYPE TRANSCRIPTIONAL REGULATOR HEXR-RELATED"/>
    <property type="match status" value="1"/>
</dbReference>
<gene>
    <name evidence="7" type="ORF">GFU50_02545</name>
    <name evidence="6" type="ORF">P7I32_14450</name>
</gene>
<dbReference type="Proteomes" id="UP001268896">
    <property type="component" value="Unassembled WGS sequence"/>
</dbReference>
<dbReference type="InterPro" id="IPR000281">
    <property type="entry name" value="HTH_RpiR"/>
</dbReference>
<proteinExistence type="predicted"/>
<dbReference type="CDD" id="cd05013">
    <property type="entry name" value="SIS_RpiR"/>
    <property type="match status" value="1"/>
</dbReference>